<dbReference type="AlphaFoldDB" id="A0AA52EE71"/>
<dbReference type="SUPFAM" id="SSF64158">
    <property type="entry name" value="2,3-Bisphosphoglycerate-independent phosphoglycerate mutase, substrate-binding domain"/>
    <property type="match status" value="1"/>
</dbReference>
<keyword evidence="6 9" id="KW-0324">Glycolysis</keyword>
<evidence type="ECO:0000256" key="8">
    <source>
        <dbReference type="ARBA" id="ARBA00023235"/>
    </source>
</evidence>
<evidence type="ECO:0000256" key="2">
    <source>
        <dbReference type="ARBA" id="ARBA00002315"/>
    </source>
</evidence>
<dbReference type="Pfam" id="PF01676">
    <property type="entry name" value="Metalloenzyme"/>
    <property type="match status" value="1"/>
</dbReference>
<keyword evidence="17" id="KW-1185">Reference proteome</keyword>
<dbReference type="PANTHER" id="PTHR31637:SF0">
    <property type="entry name" value="2,3-BISPHOSPHOGLYCERATE-INDEPENDENT PHOSPHOGLYCERATE MUTASE"/>
    <property type="match status" value="1"/>
</dbReference>
<dbReference type="EMBL" id="CP123872">
    <property type="protein sequence ID" value="WND01443.1"/>
    <property type="molecule type" value="Genomic_DNA"/>
</dbReference>
<comment type="similarity">
    <text evidence="4 9">Belongs to the BPG-independent phosphoglycerate mutase family.</text>
</comment>
<feature type="binding site" evidence="9 13">
    <location>
        <position position="462"/>
    </location>
    <ligand>
        <name>Mn(2+)</name>
        <dbReference type="ChEBI" id="CHEBI:29035"/>
        <label>1</label>
    </ligand>
</feature>
<dbReference type="GO" id="GO:0006096">
    <property type="term" value="P:glycolytic process"/>
    <property type="evidence" value="ECO:0007669"/>
    <property type="project" value="UniProtKB-UniRule"/>
</dbReference>
<protein>
    <recommendedName>
        <fullName evidence="9 10">2,3-bisphosphoglycerate-independent phosphoglycerate mutase</fullName>
        <shortName evidence="9">BPG-independent PGAM</shortName>
        <shortName evidence="9">Phosphoglyceromutase</shortName>
        <shortName evidence="9">iPGM</shortName>
        <ecNumber evidence="9 10">5.4.2.12</ecNumber>
    </recommendedName>
</protein>
<feature type="domain" description="Metalloenzyme" evidence="14">
    <location>
        <begin position="7"/>
        <end position="497"/>
    </location>
</feature>
<keyword evidence="7 9" id="KW-0464">Manganese</keyword>
<feature type="binding site" evidence="9 13">
    <location>
        <position position="444"/>
    </location>
    <ligand>
        <name>Mn(2+)</name>
        <dbReference type="ChEBI" id="CHEBI:29035"/>
        <label>2</label>
    </ligand>
</feature>
<dbReference type="EC" id="5.4.2.12" evidence="9 10"/>
<feature type="binding site" evidence="9 13">
    <location>
        <position position="443"/>
    </location>
    <ligand>
        <name>Mn(2+)</name>
        <dbReference type="ChEBI" id="CHEBI:29035"/>
        <label>2</label>
    </ligand>
</feature>
<feature type="binding site" evidence="9 12">
    <location>
        <begin position="258"/>
        <end position="261"/>
    </location>
    <ligand>
        <name>substrate</name>
    </ligand>
</feature>
<feature type="binding site" evidence="9 13">
    <location>
        <position position="14"/>
    </location>
    <ligand>
        <name>Mn(2+)</name>
        <dbReference type="ChEBI" id="CHEBI:29035"/>
        <label>2</label>
    </ligand>
</feature>
<dbReference type="Proteomes" id="UP001268683">
    <property type="component" value="Chromosome"/>
</dbReference>
<evidence type="ECO:0000256" key="7">
    <source>
        <dbReference type="ARBA" id="ARBA00023211"/>
    </source>
</evidence>
<comment type="subunit">
    <text evidence="9">Monomer.</text>
</comment>
<feature type="binding site" evidence="9 12">
    <location>
        <position position="186"/>
    </location>
    <ligand>
        <name>substrate</name>
    </ligand>
</feature>
<comment type="cofactor">
    <cofactor evidence="9">
        <name>Mn(2+)</name>
        <dbReference type="ChEBI" id="CHEBI:29035"/>
    </cofactor>
    <text evidence="9">Binds 2 manganese ions per subunit.</text>
</comment>
<dbReference type="RefSeq" id="WP_310797271.1">
    <property type="nucleotide sequence ID" value="NZ_CP123872.1"/>
</dbReference>
<dbReference type="FunFam" id="3.40.1450.10:FF:000002">
    <property type="entry name" value="2,3-bisphosphoglycerate-independent phosphoglycerate mutase"/>
    <property type="match status" value="1"/>
</dbReference>
<proteinExistence type="inferred from homology"/>
<dbReference type="GO" id="GO:0004619">
    <property type="term" value="F:phosphoglycerate mutase activity"/>
    <property type="evidence" value="ECO:0007669"/>
    <property type="project" value="UniProtKB-UniRule"/>
</dbReference>
<dbReference type="SUPFAM" id="SSF53649">
    <property type="entry name" value="Alkaline phosphatase-like"/>
    <property type="match status" value="1"/>
</dbReference>
<feature type="binding site" evidence="9 12">
    <location>
        <begin position="154"/>
        <end position="155"/>
    </location>
    <ligand>
        <name>substrate</name>
    </ligand>
</feature>
<keyword evidence="8 9" id="KW-0413">Isomerase</keyword>
<keyword evidence="5 9" id="KW-0479">Metal-binding</keyword>
<evidence type="ECO:0000259" key="14">
    <source>
        <dbReference type="Pfam" id="PF01676"/>
    </source>
</evidence>
<feature type="binding site" evidence="9 12">
    <location>
        <position position="192"/>
    </location>
    <ligand>
        <name>substrate</name>
    </ligand>
</feature>
<organism evidence="16 17">
    <name type="scientific">Temperatibacter marinus</name>
    <dbReference type="NCBI Taxonomy" id="1456591"/>
    <lineage>
        <taxon>Bacteria</taxon>
        <taxon>Pseudomonadati</taxon>
        <taxon>Pseudomonadota</taxon>
        <taxon>Alphaproteobacteria</taxon>
        <taxon>Kordiimonadales</taxon>
        <taxon>Temperatibacteraceae</taxon>
        <taxon>Temperatibacter</taxon>
    </lineage>
</organism>
<sequence>MTMSNAPVVLCILDGWGYREDSVDNAIKLATLPNYTKFWEQGNRCWLKTSGLAVGLPEGQMGNSEVGHMNIGSGRVVLQDLPRIDDSISNNMLVHEEEIQAHIHALKTSGGTCHLMGLLSPGGVHSHQDHIVALAKIFSDAGIPVAIHAFLDGRDTPPKSASDFLSRFEEAIHALEEISIATMTGRYYAMDRDERWDRVETAYRAIAEAKGQATAASASEALEKAYAEEKFDEFVPATVIGDYEGMKPGDGLLMANFRADRAREILACFVDPDFNGFPLDSIASTLVSRTGMVEYSSHLAQFMTTVFPSPEINNSLGEIISNAGMKQLRIAETEKYAHVTFFFNGGKEDIFNGEDRILIPSPDVATYDLQPEMSAPELTDNLVKAISSGKYSTIIVNYANPDMVGHTGVLSAAIAAVEAVDKSLGRVEEAVTAAGGQLLITADHGNVELMKNQETGAPHTAHTSFDVPLVALGLDRNLQDGALSDIAPTILELVGIEQPKDMTGTSLLA</sequence>
<dbReference type="InterPro" id="IPR005995">
    <property type="entry name" value="Pgm_bpd_ind"/>
</dbReference>
<dbReference type="Gene3D" id="3.40.720.10">
    <property type="entry name" value="Alkaline Phosphatase, subunit A"/>
    <property type="match status" value="1"/>
</dbReference>
<dbReference type="HAMAP" id="MF_01038">
    <property type="entry name" value="GpmI"/>
    <property type="match status" value="1"/>
</dbReference>
<feature type="binding site" evidence="9 12">
    <location>
        <position position="125"/>
    </location>
    <ligand>
        <name>substrate</name>
    </ligand>
</feature>
<feature type="binding site" evidence="9 13">
    <location>
        <position position="64"/>
    </location>
    <ligand>
        <name>Mn(2+)</name>
        <dbReference type="ChEBI" id="CHEBI:29035"/>
        <label>2</label>
    </ligand>
</feature>
<evidence type="ECO:0000313" key="16">
    <source>
        <dbReference type="EMBL" id="WND01443.1"/>
    </source>
</evidence>
<evidence type="ECO:0000256" key="11">
    <source>
        <dbReference type="PIRSR" id="PIRSR001492-1"/>
    </source>
</evidence>
<dbReference type="GO" id="GO:0030145">
    <property type="term" value="F:manganese ion binding"/>
    <property type="evidence" value="ECO:0007669"/>
    <property type="project" value="UniProtKB-UniRule"/>
</dbReference>
<dbReference type="GO" id="GO:0006007">
    <property type="term" value="P:glucose catabolic process"/>
    <property type="evidence" value="ECO:0007669"/>
    <property type="project" value="InterPro"/>
</dbReference>
<accession>A0AA52EE71</accession>
<dbReference type="InterPro" id="IPR006124">
    <property type="entry name" value="Metalloenzyme"/>
</dbReference>
<dbReference type="CDD" id="cd16010">
    <property type="entry name" value="iPGM"/>
    <property type="match status" value="1"/>
</dbReference>
<evidence type="ECO:0000256" key="9">
    <source>
        <dbReference type="HAMAP-Rule" id="MF_01038"/>
    </source>
</evidence>
<dbReference type="GO" id="GO:0005829">
    <property type="term" value="C:cytosol"/>
    <property type="evidence" value="ECO:0007669"/>
    <property type="project" value="TreeGrafter"/>
</dbReference>
<evidence type="ECO:0000256" key="6">
    <source>
        <dbReference type="ARBA" id="ARBA00023152"/>
    </source>
</evidence>
<dbReference type="KEGG" id="tmk:QGN29_07710"/>
<dbReference type="PANTHER" id="PTHR31637">
    <property type="entry name" value="2,3-BISPHOSPHOGLYCERATE-INDEPENDENT PHOSPHOGLYCERATE MUTASE"/>
    <property type="match status" value="1"/>
</dbReference>
<evidence type="ECO:0000259" key="15">
    <source>
        <dbReference type="Pfam" id="PF06415"/>
    </source>
</evidence>
<feature type="binding site" evidence="9 12">
    <location>
        <position position="335"/>
    </location>
    <ligand>
        <name>substrate</name>
    </ligand>
</feature>
<evidence type="ECO:0000256" key="12">
    <source>
        <dbReference type="PIRSR" id="PIRSR001492-2"/>
    </source>
</evidence>
<dbReference type="InterPro" id="IPR036646">
    <property type="entry name" value="PGAM_B_sf"/>
</dbReference>
<dbReference type="NCBIfam" id="TIGR01307">
    <property type="entry name" value="pgm_bpd_ind"/>
    <property type="match status" value="1"/>
</dbReference>
<evidence type="ECO:0000256" key="1">
    <source>
        <dbReference type="ARBA" id="ARBA00000370"/>
    </source>
</evidence>
<dbReference type="PIRSF" id="PIRSF001492">
    <property type="entry name" value="IPGAM"/>
    <property type="match status" value="1"/>
</dbReference>
<gene>
    <name evidence="9 16" type="primary">gpmI</name>
    <name evidence="16" type="ORF">QGN29_07710</name>
</gene>
<dbReference type="InterPro" id="IPR011258">
    <property type="entry name" value="BPG-indep_PGM_N"/>
</dbReference>
<evidence type="ECO:0000256" key="10">
    <source>
        <dbReference type="NCBIfam" id="TIGR01307"/>
    </source>
</evidence>
<dbReference type="Gene3D" id="3.40.1450.10">
    <property type="entry name" value="BPG-independent phosphoglycerate mutase, domain B"/>
    <property type="match status" value="1"/>
</dbReference>
<dbReference type="InterPro" id="IPR017850">
    <property type="entry name" value="Alkaline_phosphatase_core_sf"/>
</dbReference>
<evidence type="ECO:0000256" key="4">
    <source>
        <dbReference type="ARBA" id="ARBA00008819"/>
    </source>
</evidence>
<reference evidence="16" key="1">
    <citation type="submission" date="2023-04" db="EMBL/GenBank/DDBJ databases">
        <title>Complete genome sequence of Temperatibacter marinus.</title>
        <authorList>
            <person name="Rong J.-C."/>
            <person name="Yi M.-L."/>
            <person name="Zhao Q."/>
        </authorList>
    </citation>
    <scope>NUCLEOTIDE SEQUENCE</scope>
    <source>
        <strain evidence="16">NBRC 110045</strain>
    </source>
</reference>
<feature type="binding site" evidence="9 13">
    <location>
        <position position="406"/>
    </location>
    <ligand>
        <name>Mn(2+)</name>
        <dbReference type="ChEBI" id="CHEBI:29035"/>
        <label>1</label>
    </ligand>
</feature>
<evidence type="ECO:0000313" key="17">
    <source>
        <dbReference type="Proteomes" id="UP001268683"/>
    </source>
</evidence>
<feature type="binding site" evidence="9 13">
    <location>
        <position position="402"/>
    </location>
    <ligand>
        <name>Mn(2+)</name>
        <dbReference type="ChEBI" id="CHEBI:29035"/>
        <label>1</label>
    </ligand>
</feature>
<feature type="active site" description="Phosphoserine intermediate" evidence="9 11">
    <location>
        <position position="64"/>
    </location>
</feature>
<feature type="domain" description="BPG-independent PGAM N-terminal" evidence="15">
    <location>
        <begin position="84"/>
        <end position="296"/>
    </location>
</feature>
<dbReference type="Pfam" id="PF06415">
    <property type="entry name" value="iPGM_N"/>
    <property type="match status" value="1"/>
</dbReference>
<evidence type="ECO:0000256" key="3">
    <source>
        <dbReference type="ARBA" id="ARBA00004798"/>
    </source>
</evidence>
<name>A0AA52EE71_9PROT</name>
<evidence type="ECO:0000256" key="13">
    <source>
        <dbReference type="PIRSR" id="PIRSR001492-3"/>
    </source>
</evidence>
<evidence type="ECO:0000256" key="5">
    <source>
        <dbReference type="ARBA" id="ARBA00022723"/>
    </source>
</evidence>
<comment type="catalytic activity">
    <reaction evidence="1 9">
        <text>(2R)-2-phosphoglycerate = (2R)-3-phosphoglycerate</text>
        <dbReference type="Rhea" id="RHEA:15901"/>
        <dbReference type="ChEBI" id="CHEBI:58272"/>
        <dbReference type="ChEBI" id="CHEBI:58289"/>
        <dbReference type="EC" id="5.4.2.12"/>
    </reaction>
</comment>
<comment type="function">
    <text evidence="2 9">Catalyzes the interconversion of 2-phosphoglycerate and 3-phosphoglycerate.</text>
</comment>
<comment type="pathway">
    <text evidence="3 9">Carbohydrate degradation; glycolysis; pyruvate from D-glyceraldehyde 3-phosphate: step 3/5.</text>
</comment>